<dbReference type="EMBL" id="KK852478">
    <property type="protein sequence ID" value="KDR22973.1"/>
    <property type="molecule type" value="Genomic_DNA"/>
</dbReference>
<dbReference type="Proteomes" id="UP000027135">
    <property type="component" value="Unassembled WGS sequence"/>
</dbReference>
<reference evidence="1 2" key="1">
    <citation type="journal article" date="2014" name="Nat. Commun.">
        <title>Molecular traces of alternative social organization in a termite genome.</title>
        <authorList>
            <person name="Terrapon N."/>
            <person name="Li C."/>
            <person name="Robertson H.M."/>
            <person name="Ji L."/>
            <person name="Meng X."/>
            <person name="Booth W."/>
            <person name="Chen Z."/>
            <person name="Childers C.P."/>
            <person name="Glastad K.M."/>
            <person name="Gokhale K."/>
            <person name="Gowin J."/>
            <person name="Gronenberg W."/>
            <person name="Hermansen R.A."/>
            <person name="Hu H."/>
            <person name="Hunt B.G."/>
            <person name="Huylmans A.K."/>
            <person name="Khalil S.M."/>
            <person name="Mitchell R.D."/>
            <person name="Munoz-Torres M.C."/>
            <person name="Mustard J.A."/>
            <person name="Pan H."/>
            <person name="Reese J.T."/>
            <person name="Scharf M.E."/>
            <person name="Sun F."/>
            <person name="Vogel H."/>
            <person name="Xiao J."/>
            <person name="Yang W."/>
            <person name="Yang Z."/>
            <person name="Yang Z."/>
            <person name="Zhou J."/>
            <person name="Zhu J."/>
            <person name="Brent C.S."/>
            <person name="Elsik C.G."/>
            <person name="Goodisman M.A."/>
            <person name="Liberles D.A."/>
            <person name="Roe R.M."/>
            <person name="Vargo E.L."/>
            <person name="Vilcinskas A."/>
            <person name="Wang J."/>
            <person name="Bornberg-Bauer E."/>
            <person name="Korb J."/>
            <person name="Zhang G."/>
            <person name="Liebig J."/>
        </authorList>
    </citation>
    <scope>NUCLEOTIDE SEQUENCE [LARGE SCALE GENOMIC DNA]</scope>
    <source>
        <tissue evidence="1">Whole organism</tissue>
    </source>
</reference>
<dbReference type="InParanoid" id="A0A067RIW1"/>
<keyword evidence="2" id="KW-1185">Reference proteome</keyword>
<sequence>MPNAGVTASSHISAARTVRKRYFFYARFPLLNFVSDFCKLRCLANNLRLYFKYLTAKYFSGRGLRRKTSTCAFVECVLKIDSLNLQIGCVTRGGSVAIEERLLEGES</sequence>
<evidence type="ECO:0000313" key="1">
    <source>
        <dbReference type="EMBL" id="KDR22973.1"/>
    </source>
</evidence>
<evidence type="ECO:0000313" key="2">
    <source>
        <dbReference type="Proteomes" id="UP000027135"/>
    </source>
</evidence>
<name>A0A067RIW1_ZOONE</name>
<gene>
    <name evidence="1" type="ORF">L798_02127</name>
</gene>
<proteinExistence type="predicted"/>
<dbReference type="AlphaFoldDB" id="A0A067RIW1"/>
<protein>
    <submittedName>
        <fullName evidence="1">Uncharacterized protein</fullName>
    </submittedName>
</protein>
<organism evidence="1 2">
    <name type="scientific">Zootermopsis nevadensis</name>
    <name type="common">Dampwood termite</name>
    <dbReference type="NCBI Taxonomy" id="136037"/>
    <lineage>
        <taxon>Eukaryota</taxon>
        <taxon>Metazoa</taxon>
        <taxon>Ecdysozoa</taxon>
        <taxon>Arthropoda</taxon>
        <taxon>Hexapoda</taxon>
        <taxon>Insecta</taxon>
        <taxon>Pterygota</taxon>
        <taxon>Neoptera</taxon>
        <taxon>Polyneoptera</taxon>
        <taxon>Dictyoptera</taxon>
        <taxon>Blattodea</taxon>
        <taxon>Blattoidea</taxon>
        <taxon>Termitoidae</taxon>
        <taxon>Termopsidae</taxon>
        <taxon>Zootermopsis</taxon>
    </lineage>
</organism>
<accession>A0A067RIW1</accession>